<evidence type="ECO:0000313" key="7">
    <source>
        <dbReference type="Proteomes" id="UP000609651"/>
    </source>
</evidence>
<evidence type="ECO:0000313" key="6">
    <source>
        <dbReference type="EMBL" id="NNJ25943.1"/>
    </source>
</evidence>
<dbReference type="SMART" id="SM00640">
    <property type="entry name" value="Glyco_32"/>
    <property type="match status" value="1"/>
</dbReference>
<dbReference type="PANTHER" id="PTHR42800">
    <property type="entry name" value="EXOINULINASE INUD (AFU_ORTHOLOGUE AFUA_5G00480)"/>
    <property type="match status" value="1"/>
</dbReference>
<dbReference type="EMBL" id="WTPX01000055">
    <property type="protein sequence ID" value="NNJ25943.1"/>
    <property type="molecule type" value="Genomic_DNA"/>
</dbReference>
<dbReference type="InterPro" id="IPR013148">
    <property type="entry name" value="Glyco_hydro_32_N"/>
</dbReference>
<comment type="caution">
    <text evidence="6">The sequence shown here is derived from an EMBL/GenBank/DDBJ whole genome shotgun (WGS) entry which is preliminary data.</text>
</comment>
<dbReference type="InterPro" id="IPR023296">
    <property type="entry name" value="Glyco_hydro_beta-prop_sf"/>
</dbReference>
<organism evidence="6 7">
    <name type="scientific">Alienimonas chondri</name>
    <dbReference type="NCBI Taxonomy" id="2681879"/>
    <lineage>
        <taxon>Bacteria</taxon>
        <taxon>Pseudomonadati</taxon>
        <taxon>Planctomycetota</taxon>
        <taxon>Planctomycetia</taxon>
        <taxon>Planctomycetales</taxon>
        <taxon>Planctomycetaceae</taxon>
        <taxon>Alienimonas</taxon>
    </lineage>
</organism>
<name>A0ABX1VF95_9PLAN</name>
<dbReference type="CDD" id="cd18622">
    <property type="entry name" value="GH32_Inu-like"/>
    <property type="match status" value="1"/>
</dbReference>
<dbReference type="PANTHER" id="PTHR42800:SF1">
    <property type="entry name" value="EXOINULINASE INUD (AFU_ORTHOLOGUE AFUA_5G00480)"/>
    <property type="match status" value="1"/>
</dbReference>
<keyword evidence="7" id="KW-1185">Reference proteome</keyword>
<evidence type="ECO:0000256" key="3">
    <source>
        <dbReference type="ARBA" id="ARBA00023295"/>
    </source>
</evidence>
<proteinExistence type="inferred from homology"/>
<keyword evidence="4" id="KW-0732">Signal</keyword>
<feature type="domain" description="Glycosyl hydrolase family 32 N-terminal" evidence="5">
    <location>
        <begin position="465"/>
        <end position="600"/>
    </location>
</feature>
<feature type="signal peptide" evidence="4">
    <location>
        <begin position="1"/>
        <end position="22"/>
    </location>
</feature>
<keyword evidence="2" id="KW-0378">Hydrolase</keyword>
<evidence type="ECO:0000256" key="4">
    <source>
        <dbReference type="SAM" id="SignalP"/>
    </source>
</evidence>
<feature type="chain" id="PRO_5045067519" description="Glycosyl hydrolase family 32 N-terminal domain-containing protein" evidence="4">
    <location>
        <begin position="23"/>
        <end position="731"/>
    </location>
</feature>
<sequence>MPRRLHQFAFFAAALCTTAAPAQSEDRPDVVVADFEGETYGDWTTTGTAFGDGPAAGTLPGQMAVEGFLGKRLVNSFHGGDRPVGTLTSPPFVLSHDHLNLLVGGGGYAGETCVNLRIGEEIVRTAVGPNTAPGGSERLEPRTWDVSEFRGRSARIEIVDARTGGWGHVNVDQIVLSDVAAEVPPPPVTLERTLTVDGSHLLVPVKNPGAGGAAVRLGLFDGETEVQSFNVQLPTDDEPDWTAAYPLAPFDVAGKTLTLRTMGQPTEAAAKAGFERIRTGSEDEALEQADWTRPYRNAFHLAARRGWNNDPNGLVYHNGQWHVFYQLNPFGIAWGNMHWGHYTSPDLVSWTARPIALFQNGPGDAMFSGGGFVDSQNSAGLGKDRLFVAFTSTGRGECLASSDDGVTFTELPENPVVKHSGRDPKIFWHAPTERWVMAVYEQQDTPEVRAVPADTDADGNAILPTAQIAFYRSTDLRTWERTGAFTHPDRGSVFECPELFELPVLRDGAPTDETKWILYGAQNRYFLGAFDGASFTAESGPHGDSHGAFYAAQTFNDAPSDRRVQIGWVRTPTYLKQFPGQTVNQCLSLPHDLTLHDTADGPRLRFNPAPEMLGLRTGAVKSWENLTSEAASAALTENAGLLTETLIRFEKDGRHSLTVAGIDVSFEGTSARIFTDRTVTEVYVDGGRRYTVHARSPDAFEARTGSVGEGDPVATLTVHRLKSIWPPAQSP</sequence>
<feature type="domain" description="Glycosyl hydrolase family 32 N-terminal" evidence="5">
    <location>
        <begin position="300"/>
        <end position="444"/>
    </location>
</feature>
<keyword evidence="3" id="KW-0326">Glycosidase</keyword>
<dbReference type="SUPFAM" id="SSF75005">
    <property type="entry name" value="Arabinanase/levansucrase/invertase"/>
    <property type="match status" value="1"/>
</dbReference>
<evidence type="ECO:0000256" key="2">
    <source>
        <dbReference type="ARBA" id="ARBA00022801"/>
    </source>
</evidence>
<accession>A0ABX1VF95</accession>
<reference evidence="6 7" key="1">
    <citation type="journal article" date="2020" name="Syst. Appl. Microbiol.">
        <title>Alienimonas chondri sp. nov., a novel planctomycete isolated from the biofilm of the red alga Chondrus crispus.</title>
        <authorList>
            <person name="Vitorino I."/>
            <person name="Albuquerque L."/>
            <person name="Wiegand S."/>
            <person name="Kallscheuer N."/>
            <person name="da Costa M.S."/>
            <person name="Lobo-da-Cunha A."/>
            <person name="Jogler C."/>
            <person name="Lage O.M."/>
        </authorList>
    </citation>
    <scope>NUCLEOTIDE SEQUENCE [LARGE SCALE GENOMIC DNA]</scope>
    <source>
        <strain evidence="6 7">LzC2</strain>
    </source>
</reference>
<gene>
    <name evidence="6" type="ORF">LzC2_20200</name>
</gene>
<evidence type="ECO:0000256" key="1">
    <source>
        <dbReference type="ARBA" id="ARBA00009902"/>
    </source>
</evidence>
<comment type="similarity">
    <text evidence="1">Belongs to the glycosyl hydrolase 32 family.</text>
</comment>
<dbReference type="Proteomes" id="UP000609651">
    <property type="component" value="Unassembled WGS sequence"/>
</dbReference>
<dbReference type="Pfam" id="PF00251">
    <property type="entry name" value="Glyco_hydro_32N"/>
    <property type="match status" value="2"/>
</dbReference>
<dbReference type="RefSeq" id="WP_171186463.1">
    <property type="nucleotide sequence ID" value="NZ_WTPX01000055.1"/>
</dbReference>
<dbReference type="Gene3D" id="2.115.10.20">
    <property type="entry name" value="Glycosyl hydrolase domain, family 43"/>
    <property type="match status" value="1"/>
</dbReference>
<evidence type="ECO:0000259" key="5">
    <source>
        <dbReference type="Pfam" id="PF00251"/>
    </source>
</evidence>
<dbReference type="InterPro" id="IPR001362">
    <property type="entry name" value="Glyco_hydro_32"/>
</dbReference>
<protein>
    <recommendedName>
        <fullName evidence="5">Glycosyl hydrolase family 32 N-terminal domain-containing protein</fullName>
    </recommendedName>
</protein>